<name>A0A8J6E9S9_ELECQ</name>
<dbReference type="GO" id="GO:0004984">
    <property type="term" value="F:olfactory receptor activity"/>
    <property type="evidence" value="ECO:0007669"/>
    <property type="project" value="InterPro"/>
</dbReference>
<keyword evidence="5 8" id="KW-0472">Membrane</keyword>
<reference evidence="10" key="1">
    <citation type="thesis" date="2020" institute="ProQuest LLC" country="789 East Eisenhower Parkway, Ann Arbor, MI, USA">
        <title>Comparative Genomics and Chromosome Evolution.</title>
        <authorList>
            <person name="Mudd A.B."/>
        </authorList>
    </citation>
    <scope>NUCLEOTIDE SEQUENCE</scope>
    <source>
        <strain evidence="10">HN-11 Male</strain>
        <tissue evidence="10">Kidney and liver</tissue>
    </source>
</reference>
<evidence type="ECO:0000256" key="4">
    <source>
        <dbReference type="ARBA" id="ARBA00023040"/>
    </source>
</evidence>
<evidence type="ECO:0000259" key="9">
    <source>
        <dbReference type="PROSITE" id="PS50262"/>
    </source>
</evidence>
<evidence type="ECO:0000313" key="11">
    <source>
        <dbReference type="Proteomes" id="UP000770717"/>
    </source>
</evidence>
<comment type="caution">
    <text evidence="10">The sequence shown here is derived from an EMBL/GenBank/DDBJ whole genome shotgun (WGS) entry which is preliminary data.</text>
</comment>
<dbReference type="InterPro" id="IPR000725">
    <property type="entry name" value="Olfact_rcpt"/>
</dbReference>
<dbReference type="FunFam" id="1.20.1070.10:FF:000003">
    <property type="entry name" value="Olfactory receptor"/>
    <property type="match status" value="1"/>
</dbReference>
<sequence length="301" mass="33727">VTEFVLIGFSDRPYQNLSLFFVFLIIYIVSILGNLGIIYLVYNNVKFHTPMYFFLSNLSVVDLVYSSDIAPKMLVGLYFSKTFISYVGCAVQLFIFCALGSTECILFGVMAYDRYVAICSPLNYNLIMQHKICLVLMLGAYSTGFLHSLIETCSTFHLSFCASNVLHHFVCDFPPLLSISCTDTTINEMVLFIFSSSVTVPSIVVILGSYVSIFITILKIITPNARQKAYSTCASHIIAVTLFYSTVLYVYLRPNSPSSGDNANMATVLYTVVLPMLNPLIYSLRNKDIKLAMIHLFQSKL</sequence>
<feature type="transmembrane region" description="Helical" evidence="8">
    <location>
        <begin position="132"/>
        <end position="150"/>
    </location>
</feature>
<feature type="non-terminal residue" evidence="10">
    <location>
        <position position="1"/>
    </location>
</feature>
<feature type="transmembrane region" description="Helical" evidence="8">
    <location>
        <begin position="264"/>
        <end position="284"/>
    </location>
</feature>
<gene>
    <name evidence="10" type="ORF">GDO78_017876</name>
</gene>
<dbReference type="Gene3D" id="1.20.1070.10">
    <property type="entry name" value="Rhodopsin 7-helix transmembrane proteins"/>
    <property type="match status" value="1"/>
</dbReference>
<evidence type="ECO:0000313" key="10">
    <source>
        <dbReference type="EMBL" id="KAG9465699.1"/>
    </source>
</evidence>
<proteinExistence type="predicted"/>
<keyword evidence="2 8" id="KW-0812">Transmembrane</keyword>
<keyword evidence="4" id="KW-0297">G-protein coupled receptor</keyword>
<dbReference type="GO" id="GO:0004930">
    <property type="term" value="F:G protein-coupled receptor activity"/>
    <property type="evidence" value="ECO:0007669"/>
    <property type="project" value="UniProtKB-KW"/>
</dbReference>
<feature type="transmembrane region" description="Helical" evidence="8">
    <location>
        <begin position="51"/>
        <end position="71"/>
    </location>
</feature>
<dbReference type="OrthoDB" id="9975554at2759"/>
<evidence type="ECO:0000256" key="6">
    <source>
        <dbReference type="ARBA" id="ARBA00023170"/>
    </source>
</evidence>
<evidence type="ECO:0000256" key="5">
    <source>
        <dbReference type="ARBA" id="ARBA00023136"/>
    </source>
</evidence>
<dbReference type="GO" id="GO:0016020">
    <property type="term" value="C:membrane"/>
    <property type="evidence" value="ECO:0007669"/>
    <property type="project" value="UniProtKB-SubCell"/>
</dbReference>
<dbReference type="PRINTS" id="PR00237">
    <property type="entry name" value="GPCRRHODOPSN"/>
</dbReference>
<dbReference type="InterPro" id="IPR000276">
    <property type="entry name" value="GPCR_Rhodpsn"/>
</dbReference>
<keyword evidence="11" id="KW-1185">Reference proteome</keyword>
<dbReference type="SUPFAM" id="SSF81321">
    <property type="entry name" value="Family A G protein-coupled receptor-like"/>
    <property type="match status" value="1"/>
</dbReference>
<evidence type="ECO:0000256" key="2">
    <source>
        <dbReference type="ARBA" id="ARBA00022692"/>
    </source>
</evidence>
<evidence type="ECO:0000256" key="1">
    <source>
        <dbReference type="ARBA" id="ARBA00004141"/>
    </source>
</evidence>
<dbReference type="PANTHER" id="PTHR48018">
    <property type="entry name" value="OLFACTORY RECEPTOR"/>
    <property type="match status" value="1"/>
</dbReference>
<accession>A0A8J6E9S9</accession>
<keyword evidence="7" id="KW-0807">Transducer</keyword>
<dbReference type="PROSITE" id="PS50262">
    <property type="entry name" value="G_PROTEIN_RECEP_F1_2"/>
    <property type="match status" value="1"/>
</dbReference>
<organism evidence="10 11">
    <name type="scientific">Eleutherodactylus coqui</name>
    <name type="common">Puerto Rican coqui</name>
    <dbReference type="NCBI Taxonomy" id="57060"/>
    <lineage>
        <taxon>Eukaryota</taxon>
        <taxon>Metazoa</taxon>
        <taxon>Chordata</taxon>
        <taxon>Craniata</taxon>
        <taxon>Vertebrata</taxon>
        <taxon>Euteleostomi</taxon>
        <taxon>Amphibia</taxon>
        <taxon>Batrachia</taxon>
        <taxon>Anura</taxon>
        <taxon>Neobatrachia</taxon>
        <taxon>Hyloidea</taxon>
        <taxon>Eleutherodactylidae</taxon>
        <taxon>Eleutherodactylinae</taxon>
        <taxon>Eleutherodactylus</taxon>
        <taxon>Eleutherodactylus</taxon>
    </lineage>
</organism>
<feature type="transmembrane region" description="Helical" evidence="8">
    <location>
        <begin position="233"/>
        <end position="252"/>
    </location>
</feature>
<evidence type="ECO:0000256" key="7">
    <source>
        <dbReference type="ARBA" id="ARBA00023224"/>
    </source>
</evidence>
<keyword evidence="6" id="KW-0675">Receptor</keyword>
<dbReference type="InterPro" id="IPR017452">
    <property type="entry name" value="GPCR_Rhodpsn_7TM"/>
</dbReference>
<feature type="transmembrane region" description="Helical" evidence="8">
    <location>
        <begin position="83"/>
        <end position="112"/>
    </location>
</feature>
<dbReference type="AlphaFoldDB" id="A0A8J6E9S9"/>
<comment type="subcellular location">
    <subcellularLocation>
        <location evidence="1">Membrane</location>
        <topology evidence="1">Multi-pass membrane protein</topology>
    </subcellularLocation>
</comment>
<feature type="domain" description="G-protein coupled receptors family 1 profile" evidence="9">
    <location>
        <begin position="33"/>
        <end position="282"/>
    </location>
</feature>
<dbReference type="EMBL" id="WNTK01002786">
    <property type="protein sequence ID" value="KAG9465699.1"/>
    <property type="molecule type" value="Genomic_DNA"/>
</dbReference>
<evidence type="ECO:0000256" key="3">
    <source>
        <dbReference type="ARBA" id="ARBA00022989"/>
    </source>
</evidence>
<protein>
    <recommendedName>
        <fullName evidence="9">G-protein coupled receptors family 1 profile domain-containing protein</fullName>
    </recommendedName>
</protein>
<feature type="transmembrane region" description="Helical" evidence="8">
    <location>
        <begin position="20"/>
        <end position="42"/>
    </location>
</feature>
<dbReference type="Pfam" id="PF13853">
    <property type="entry name" value="7tm_4"/>
    <property type="match status" value="1"/>
</dbReference>
<dbReference type="Proteomes" id="UP000770717">
    <property type="component" value="Unassembled WGS sequence"/>
</dbReference>
<keyword evidence="3 8" id="KW-1133">Transmembrane helix</keyword>
<evidence type="ECO:0000256" key="8">
    <source>
        <dbReference type="SAM" id="Phobius"/>
    </source>
</evidence>
<dbReference type="PRINTS" id="PR00245">
    <property type="entry name" value="OLFACTORYR"/>
</dbReference>
<feature type="transmembrane region" description="Helical" evidence="8">
    <location>
        <begin position="198"/>
        <end position="221"/>
    </location>
</feature>